<keyword evidence="3" id="KW-1185">Reference proteome</keyword>
<organism evidence="2 3">
    <name type="scientific">Mycena chlorophos</name>
    <name type="common">Agaric fungus</name>
    <name type="synonym">Agaricus chlorophos</name>
    <dbReference type="NCBI Taxonomy" id="658473"/>
    <lineage>
        <taxon>Eukaryota</taxon>
        <taxon>Fungi</taxon>
        <taxon>Dikarya</taxon>
        <taxon>Basidiomycota</taxon>
        <taxon>Agaricomycotina</taxon>
        <taxon>Agaricomycetes</taxon>
        <taxon>Agaricomycetidae</taxon>
        <taxon>Agaricales</taxon>
        <taxon>Marasmiineae</taxon>
        <taxon>Mycenaceae</taxon>
        <taxon>Mycena</taxon>
    </lineage>
</organism>
<proteinExistence type="predicted"/>
<name>A0ABQ0LNE5_MYCCL</name>
<accession>A0ABQ0LNE5</accession>
<reference evidence="2" key="1">
    <citation type="submission" date="2014-09" db="EMBL/GenBank/DDBJ databases">
        <title>Genome sequence of the luminous mushroom Mycena chlorophos for searching fungal bioluminescence genes.</title>
        <authorList>
            <person name="Tanaka Y."/>
            <person name="Kasuga D."/>
            <person name="Oba Y."/>
            <person name="Hase S."/>
            <person name="Sato K."/>
            <person name="Oba Y."/>
            <person name="Sakakibara Y."/>
        </authorList>
    </citation>
    <scope>NUCLEOTIDE SEQUENCE</scope>
</reference>
<dbReference type="Proteomes" id="UP000815677">
    <property type="component" value="Unassembled WGS sequence"/>
</dbReference>
<feature type="region of interest" description="Disordered" evidence="1">
    <location>
        <begin position="1"/>
        <end position="56"/>
    </location>
</feature>
<protein>
    <submittedName>
        <fullName evidence="2">Uncharacterized protein</fullName>
    </submittedName>
</protein>
<evidence type="ECO:0000313" key="3">
    <source>
        <dbReference type="Proteomes" id="UP000815677"/>
    </source>
</evidence>
<sequence>MHPSDVHAGGHTPRGEGRSKATTWLRRDEDDEDANRRAMRAGMARGDGPDAGGSTSVRAVRFSGVLFPWRRHSRRDIGACFGHRPHTAFPLALVPRLSKYTVLSLSLFVP</sequence>
<evidence type="ECO:0000313" key="2">
    <source>
        <dbReference type="EMBL" id="GAT52572.1"/>
    </source>
</evidence>
<gene>
    <name evidence="2" type="ORF">MCHLO_09612</name>
</gene>
<dbReference type="EMBL" id="DF847788">
    <property type="protein sequence ID" value="GAT52572.1"/>
    <property type="molecule type" value="Genomic_DNA"/>
</dbReference>
<evidence type="ECO:0000256" key="1">
    <source>
        <dbReference type="SAM" id="MobiDB-lite"/>
    </source>
</evidence>